<evidence type="ECO:0000313" key="2">
    <source>
        <dbReference type="EMBL" id="KNZ56036.1"/>
    </source>
</evidence>
<accession>A0A0L6V5G3</accession>
<keyword evidence="1" id="KW-0812">Transmembrane</keyword>
<feature type="transmembrane region" description="Helical" evidence="1">
    <location>
        <begin position="69"/>
        <end position="89"/>
    </location>
</feature>
<sequence>MHRTINSTTLTPHFPVSFLLLHSLSLSSFLLHSTLVTFRPVCCLVGLIHISFFSSLSFIYIMLLSSQVLVVSFLPLVLISFLTSSLSLVHSGFYFQSITASTSSSSSSLSGLSNPFHRSLQNEHPKGKSVCISTDFRGYLHLNSHRIRGVLVRPTNLCGCRVLLQTYTVVRTRPGGGKHFRNSTTVLREWVRSEGIDRGYKGLPITNSMWSNQIKEGKAGVIINSCMFFCPLLLIEAYFLDLRVRVKKRVGCNCSSVNNVVKQAADLIHDAVVGGGGRRRPQRTDDCVIYKKALALAMGLASCLCTARARADVNCRPSTQLAGREDGKEKKSNKTNKGCLFFFEGLHVNCI</sequence>
<dbReference type="AlphaFoldDB" id="A0A0L6V5G3"/>
<keyword evidence="3" id="KW-1185">Reference proteome</keyword>
<comment type="caution">
    <text evidence="2">The sequence shown here is derived from an EMBL/GenBank/DDBJ whole genome shotgun (WGS) entry which is preliminary data.</text>
</comment>
<keyword evidence="1" id="KW-0472">Membrane</keyword>
<organism evidence="2 3">
    <name type="scientific">Puccinia sorghi</name>
    <dbReference type="NCBI Taxonomy" id="27349"/>
    <lineage>
        <taxon>Eukaryota</taxon>
        <taxon>Fungi</taxon>
        <taxon>Dikarya</taxon>
        <taxon>Basidiomycota</taxon>
        <taxon>Pucciniomycotina</taxon>
        <taxon>Pucciniomycetes</taxon>
        <taxon>Pucciniales</taxon>
        <taxon>Pucciniaceae</taxon>
        <taxon>Puccinia</taxon>
    </lineage>
</organism>
<reference evidence="2 3" key="1">
    <citation type="submission" date="2015-08" db="EMBL/GenBank/DDBJ databases">
        <title>Next Generation Sequencing and Analysis of the Genome of Puccinia sorghi L Schw, the Causal Agent of Maize Common Rust.</title>
        <authorList>
            <person name="Rochi L."/>
            <person name="Burguener G."/>
            <person name="Darino M."/>
            <person name="Turjanski A."/>
            <person name="Kreff E."/>
            <person name="Dieguez M.J."/>
            <person name="Sacco F."/>
        </authorList>
    </citation>
    <scope>NUCLEOTIDE SEQUENCE [LARGE SCALE GENOMIC DNA]</scope>
    <source>
        <strain evidence="2 3">RO10H11247</strain>
    </source>
</reference>
<evidence type="ECO:0000256" key="1">
    <source>
        <dbReference type="SAM" id="Phobius"/>
    </source>
</evidence>
<evidence type="ECO:0000313" key="3">
    <source>
        <dbReference type="Proteomes" id="UP000037035"/>
    </source>
</evidence>
<dbReference type="Proteomes" id="UP000037035">
    <property type="component" value="Unassembled WGS sequence"/>
</dbReference>
<proteinExistence type="predicted"/>
<keyword evidence="1" id="KW-1133">Transmembrane helix</keyword>
<protein>
    <submittedName>
        <fullName evidence="2">Uncharacterized protein</fullName>
    </submittedName>
</protein>
<gene>
    <name evidence="2" type="ORF">VP01_2512g1</name>
</gene>
<dbReference type="EMBL" id="LAVV01007406">
    <property type="protein sequence ID" value="KNZ56036.1"/>
    <property type="molecule type" value="Genomic_DNA"/>
</dbReference>
<feature type="transmembrane region" description="Helical" evidence="1">
    <location>
        <begin position="12"/>
        <end position="31"/>
    </location>
</feature>
<name>A0A0L6V5G3_9BASI</name>
<dbReference type="VEuPathDB" id="FungiDB:VP01_2512g1"/>
<feature type="transmembrane region" description="Helical" evidence="1">
    <location>
        <begin position="43"/>
        <end position="63"/>
    </location>
</feature>
<feature type="transmembrane region" description="Helical" evidence="1">
    <location>
        <begin position="219"/>
        <end position="240"/>
    </location>
</feature>